<dbReference type="InterPro" id="IPR040079">
    <property type="entry name" value="Glutathione_S-Trfase"/>
</dbReference>
<dbReference type="Pfam" id="PF00043">
    <property type="entry name" value="GST_C"/>
    <property type="match status" value="1"/>
</dbReference>
<protein>
    <recommendedName>
        <fullName evidence="7">Glutathione S-transferase</fullName>
    </recommendedName>
</protein>
<evidence type="ECO:0000313" key="6">
    <source>
        <dbReference type="Proteomes" id="UP001309876"/>
    </source>
</evidence>
<dbReference type="InterPro" id="IPR036282">
    <property type="entry name" value="Glutathione-S-Trfase_C_sf"/>
</dbReference>
<keyword evidence="6" id="KW-1185">Reference proteome</keyword>
<evidence type="ECO:0000259" key="3">
    <source>
        <dbReference type="PROSITE" id="PS50404"/>
    </source>
</evidence>
<sequence length="232" mass="26199">MSTPNITVYFLGASRAIRIPWLLEELNVPYTLVSSPRSKAGVAPQEFKDKIPAPLKKSPTLTDGDDVTVQESGAIVQYLLDMYDKDHKLLPSAVAERCKVYEWVHAAEGTFMLHALAILYARWKIPEGAKEYLPEMEKNMSANVQNDLKWIESALKEQKERGNEFLVGKTLTAADIMMGFSIEFIFTRKLGTQGGNWPETEAWLARMLERSAYKKAVEKSGYTLDSKGEFRT</sequence>
<organism evidence="5 6">
    <name type="scientific">Lithohypha guttulata</name>
    <dbReference type="NCBI Taxonomy" id="1690604"/>
    <lineage>
        <taxon>Eukaryota</taxon>
        <taxon>Fungi</taxon>
        <taxon>Dikarya</taxon>
        <taxon>Ascomycota</taxon>
        <taxon>Pezizomycotina</taxon>
        <taxon>Eurotiomycetes</taxon>
        <taxon>Chaetothyriomycetidae</taxon>
        <taxon>Chaetothyriales</taxon>
        <taxon>Trichomeriaceae</taxon>
        <taxon>Lithohypha</taxon>
    </lineage>
</organism>
<reference evidence="5 6" key="1">
    <citation type="submission" date="2023-08" db="EMBL/GenBank/DDBJ databases">
        <title>Black Yeasts Isolated from many extreme environments.</title>
        <authorList>
            <person name="Coleine C."/>
            <person name="Stajich J.E."/>
            <person name="Selbmann L."/>
        </authorList>
    </citation>
    <scope>NUCLEOTIDE SEQUENCE [LARGE SCALE GENOMIC DNA]</scope>
    <source>
        <strain evidence="5 6">CCFEE 5910</strain>
    </source>
</reference>
<dbReference type="InterPro" id="IPR010987">
    <property type="entry name" value="Glutathione-S-Trfase_C-like"/>
</dbReference>
<dbReference type="SFLD" id="SFLDG00358">
    <property type="entry name" value="Main_(cytGST)"/>
    <property type="match status" value="1"/>
</dbReference>
<evidence type="ECO:0000256" key="2">
    <source>
        <dbReference type="RuleBase" id="RU003494"/>
    </source>
</evidence>
<evidence type="ECO:0008006" key="7">
    <source>
        <dbReference type="Google" id="ProtNLM"/>
    </source>
</evidence>
<evidence type="ECO:0000313" key="5">
    <source>
        <dbReference type="EMBL" id="KAK5083864.1"/>
    </source>
</evidence>
<dbReference type="PROSITE" id="PS50404">
    <property type="entry name" value="GST_NTER"/>
    <property type="match status" value="1"/>
</dbReference>
<feature type="domain" description="GST N-terminal" evidence="3">
    <location>
        <begin position="3"/>
        <end position="87"/>
    </location>
</feature>
<dbReference type="Gene3D" id="3.40.30.10">
    <property type="entry name" value="Glutaredoxin"/>
    <property type="match status" value="1"/>
</dbReference>
<accession>A0AAN7SXS3</accession>
<dbReference type="Pfam" id="PF02798">
    <property type="entry name" value="GST_N"/>
    <property type="match status" value="1"/>
</dbReference>
<gene>
    <name evidence="5" type="ORF">LTR05_006371</name>
</gene>
<dbReference type="SUPFAM" id="SSF52833">
    <property type="entry name" value="Thioredoxin-like"/>
    <property type="match status" value="1"/>
</dbReference>
<dbReference type="PANTHER" id="PTHR44051">
    <property type="entry name" value="GLUTATHIONE S-TRANSFERASE-RELATED"/>
    <property type="match status" value="1"/>
</dbReference>
<dbReference type="SFLD" id="SFLDS00019">
    <property type="entry name" value="Glutathione_Transferase_(cytos"/>
    <property type="match status" value="1"/>
</dbReference>
<dbReference type="EMBL" id="JAVRRJ010000006">
    <property type="protein sequence ID" value="KAK5083864.1"/>
    <property type="molecule type" value="Genomic_DNA"/>
</dbReference>
<evidence type="ECO:0000259" key="4">
    <source>
        <dbReference type="PROSITE" id="PS50405"/>
    </source>
</evidence>
<feature type="domain" description="GST C-terminal" evidence="4">
    <location>
        <begin position="93"/>
        <end position="232"/>
    </location>
</feature>
<dbReference type="SUPFAM" id="SSF47616">
    <property type="entry name" value="GST C-terminal domain-like"/>
    <property type="match status" value="1"/>
</dbReference>
<dbReference type="InterPro" id="IPR004046">
    <property type="entry name" value="GST_C"/>
</dbReference>
<dbReference type="Proteomes" id="UP001309876">
    <property type="component" value="Unassembled WGS sequence"/>
</dbReference>
<dbReference type="PROSITE" id="PS50405">
    <property type="entry name" value="GST_CTER"/>
    <property type="match status" value="1"/>
</dbReference>
<comment type="caution">
    <text evidence="5">The sequence shown here is derived from an EMBL/GenBank/DDBJ whole genome shotgun (WGS) entry which is preliminary data.</text>
</comment>
<name>A0AAN7SXS3_9EURO</name>
<proteinExistence type="inferred from homology"/>
<dbReference type="InterPro" id="IPR004045">
    <property type="entry name" value="Glutathione_S-Trfase_N"/>
</dbReference>
<dbReference type="Gene3D" id="1.20.1050.10">
    <property type="match status" value="1"/>
</dbReference>
<dbReference type="InterPro" id="IPR036249">
    <property type="entry name" value="Thioredoxin-like_sf"/>
</dbReference>
<comment type="similarity">
    <text evidence="1 2">Belongs to the GST superfamily.</text>
</comment>
<dbReference type="AlphaFoldDB" id="A0AAN7SXS3"/>
<dbReference type="CDD" id="cd03046">
    <property type="entry name" value="GST_N_GTT1_like"/>
    <property type="match status" value="1"/>
</dbReference>
<evidence type="ECO:0000256" key="1">
    <source>
        <dbReference type="ARBA" id="ARBA00007409"/>
    </source>
</evidence>
<dbReference type="PANTHER" id="PTHR44051:SF9">
    <property type="entry name" value="GLUTATHIONE S-TRANSFERASE 1"/>
    <property type="match status" value="1"/>
</dbReference>